<evidence type="ECO:0000256" key="5">
    <source>
        <dbReference type="ARBA" id="ARBA00022989"/>
    </source>
</evidence>
<comment type="similarity">
    <text evidence="7">Belongs to the binding-protein-dependent transport system permease family.</text>
</comment>
<evidence type="ECO:0000256" key="1">
    <source>
        <dbReference type="ARBA" id="ARBA00004651"/>
    </source>
</evidence>
<sequence>MSEASAAKNMATPEVTPDKKPNRKSDKKPNKFIKFLNSKKVAPWVFVSPFIISFLVLTLYPAIQAIIMSFQSVLPGQVTFIGWGNYERLLNPTFFRALQNTSVYVVLTVLVLTIIPIILAVLLDSKVVKFKTIFRASLFVPSLTSVIVAGTIFRMMFGESDVAVANQIVAFIGLDPIEWRYNSWSAMFLMVILCSWRWMGVNILYFLAALQNIPRELYESAEIDGANVFQKFFYVTLPRLKPIIIFVVTISIINGFRMFEESFVFWETSSPGNIGLTVIGYVYQQGIQQNDMGFGAAIGVVLMLIIFVVSFIQLLVTGAFKRGD</sequence>
<evidence type="ECO:0000256" key="6">
    <source>
        <dbReference type="ARBA" id="ARBA00023136"/>
    </source>
</evidence>
<dbReference type="PANTHER" id="PTHR43227">
    <property type="entry name" value="BLL4140 PROTEIN"/>
    <property type="match status" value="1"/>
</dbReference>
<feature type="transmembrane region" description="Helical" evidence="7">
    <location>
        <begin position="41"/>
        <end position="63"/>
    </location>
</feature>
<evidence type="ECO:0000256" key="7">
    <source>
        <dbReference type="RuleBase" id="RU363032"/>
    </source>
</evidence>
<comment type="caution">
    <text evidence="10">The sequence shown here is derived from an EMBL/GenBank/DDBJ whole genome shotgun (WGS) entry which is preliminary data.</text>
</comment>
<dbReference type="Proteomes" id="UP000198733">
    <property type="component" value="Unassembled WGS sequence"/>
</dbReference>
<reference evidence="10 11" key="1">
    <citation type="submission" date="2016-10" db="EMBL/GenBank/DDBJ databases">
        <authorList>
            <person name="Varghese N."/>
            <person name="Submissions S."/>
        </authorList>
    </citation>
    <scope>NUCLEOTIDE SEQUENCE [LARGE SCALE GENOMIC DNA]</scope>
    <source>
        <strain evidence="10 11">CGMCC 1.7734</strain>
    </source>
</reference>
<evidence type="ECO:0000259" key="9">
    <source>
        <dbReference type="PROSITE" id="PS50928"/>
    </source>
</evidence>
<keyword evidence="6 7" id="KW-0472">Membrane</keyword>
<evidence type="ECO:0000256" key="3">
    <source>
        <dbReference type="ARBA" id="ARBA00022475"/>
    </source>
</evidence>
<organism evidence="10 11">
    <name type="scientific">Virgibacillus subterraneus</name>
    <dbReference type="NCBI Taxonomy" id="621109"/>
    <lineage>
        <taxon>Bacteria</taxon>
        <taxon>Bacillati</taxon>
        <taxon>Bacillota</taxon>
        <taxon>Bacilli</taxon>
        <taxon>Bacillales</taxon>
        <taxon>Bacillaceae</taxon>
        <taxon>Virgibacillus</taxon>
    </lineage>
</organism>
<dbReference type="InterPro" id="IPR000515">
    <property type="entry name" value="MetI-like"/>
</dbReference>
<evidence type="ECO:0000256" key="2">
    <source>
        <dbReference type="ARBA" id="ARBA00022448"/>
    </source>
</evidence>
<dbReference type="Gene3D" id="1.10.3720.10">
    <property type="entry name" value="MetI-like"/>
    <property type="match status" value="1"/>
</dbReference>
<evidence type="ECO:0000256" key="4">
    <source>
        <dbReference type="ARBA" id="ARBA00022692"/>
    </source>
</evidence>
<dbReference type="InterPro" id="IPR050809">
    <property type="entry name" value="UgpAE/MalFG_permease"/>
</dbReference>
<keyword evidence="5 7" id="KW-1133">Transmembrane helix</keyword>
<dbReference type="InterPro" id="IPR035906">
    <property type="entry name" value="MetI-like_sf"/>
</dbReference>
<gene>
    <name evidence="10" type="ORF">SAMN05216232_0998</name>
</gene>
<name>A0A1H9B1F7_9BACI</name>
<proteinExistence type="inferred from homology"/>
<dbReference type="CDD" id="cd06261">
    <property type="entry name" value="TM_PBP2"/>
    <property type="match status" value="1"/>
</dbReference>
<evidence type="ECO:0000256" key="8">
    <source>
        <dbReference type="SAM" id="MobiDB-lite"/>
    </source>
</evidence>
<dbReference type="EMBL" id="FOEH01000001">
    <property type="protein sequence ID" value="SEP82503.1"/>
    <property type="molecule type" value="Genomic_DNA"/>
</dbReference>
<feature type="transmembrane region" description="Helical" evidence="7">
    <location>
        <begin position="294"/>
        <end position="316"/>
    </location>
</feature>
<accession>A0A1H9B1F7</accession>
<dbReference type="Pfam" id="PF00528">
    <property type="entry name" value="BPD_transp_1"/>
    <property type="match status" value="1"/>
</dbReference>
<feature type="transmembrane region" description="Helical" evidence="7">
    <location>
        <begin position="240"/>
        <end position="259"/>
    </location>
</feature>
<evidence type="ECO:0000313" key="10">
    <source>
        <dbReference type="EMBL" id="SEP82503.1"/>
    </source>
</evidence>
<keyword evidence="2 7" id="KW-0813">Transport</keyword>
<feature type="transmembrane region" description="Helical" evidence="7">
    <location>
        <begin position="184"/>
        <end position="208"/>
    </location>
</feature>
<dbReference type="SUPFAM" id="SSF161098">
    <property type="entry name" value="MetI-like"/>
    <property type="match status" value="1"/>
</dbReference>
<keyword evidence="4 7" id="KW-0812">Transmembrane</keyword>
<feature type="domain" description="ABC transmembrane type-1" evidence="9">
    <location>
        <begin position="98"/>
        <end position="313"/>
    </location>
</feature>
<keyword evidence="3" id="KW-1003">Cell membrane</keyword>
<feature type="compositionally biased region" description="Basic and acidic residues" evidence="8">
    <location>
        <begin position="16"/>
        <end position="26"/>
    </location>
</feature>
<dbReference type="PROSITE" id="PS50928">
    <property type="entry name" value="ABC_TM1"/>
    <property type="match status" value="1"/>
</dbReference>
<feature type="region of interest" description="Disordered" evidence="8">
    <location>
        <begin position="1"/>
        <end position="26"/>
    </location>
</feature>
<keyword evidence="11" id="KW-1185">Reference proteome</keyword>
<evidence type="ECO:0000313" key="11">
    <source>
        <dbReference type="Proteomes" id="UP000198733"/>
    </source>
</evidence>
<feature type="transmembrane region" description="Helical" evidence="7">
    <location>
        <begin position="103"/>
        <end position="124"/>
    </location>
</feature>
<dbReference type="PANTHER" id="PTHR43227:SF7">
    <property type="entry name" value="ARABINOOLIGOSACCHARIDES TRANSPORT SYSTEM PERMEASE PROTEIN ARAP"/>
    <property type="match status" value="1"/>
</dbReference>
<feature type="transmembrane region" description="Helical" evidence="7">
    <location>
        <begin position="136"/>
        <end position="157"/>
    </location>
</feature>
<comment type="subcellular location">
    <subcellularLocation>
        <location evidence="1 7">Cell membrane</location>
        <topology evidence="1 7">Multi-pass membrane protein</topology>
    </subcellularLocation>
</comment>
<protein>
    <submittedName>
        <fullName evidence="10">L-arabinose ABC transporter membrane protein</fullName>
    </submittedName>
</protein>